<dbReference type="InterPro" id="IPR011323">
    <property type="entry name" value="Mss4/transl-control_tumour"/>
</dbReference>
<dbReference type="Proteomes" id="UP000807716">
    <property type="component" value="Unassembled WGS sequence"/>
</dbReference>
<feature type="non-terminal residue" evidence="4">
    <location>
        <position position="111"/>
    </location>
</feature>
<evidence type="ECO:0000313" key="4">
    <source>
        <dbReference type="EMBL" id="KAG0248599.1"/>
    </source>
</evidence>
<protein>
    <recommendedName>
        <fullName evidence="1">Translationally-controlled tumor protein homolog</fullName>
    </recommendedName>
</protein>
<feature type="domain" description="TCTP" evidence="3">
    <location>
        <begin position="1"/>
        <end position="111"/>
    </location>
</feature>
<name>A0A9P6PN38_9FUNG</name>
<comment type="caution">
    <text evidence="4">The sequence shown here is derived from an EMBL/GenBank/DDBJ whole genome shotgun (WGS) entry which is preliminary data.</text>
</comment>
<proteinExistence type="inferred from homology"/>
<dbReference type="InterPro" id="IPR011057">
    <property type="entry name" value="Mss4-like_sf"/>
</dbReference>
<dbReference type="GO" id="GO:0005737">
    <property type="term" value="C:cytoplasm"/>
    <property type="evidence" value="ECO:0007669"/>
    <property type="project" value="TreeGrafter"/>
</dbReference>
<accession>A0A9P6PN38</accession>
<dbReference type="InterPro" id="IPR018105">
    <property type="entry name" value="Translational_control_tumour_p"/>
</dbReference>
<dbReference type="PANTHER" id="PTHR11991">
    <property type="entry name" value="TRANSLATIONALLY CONTROLLED TUMOR PROTEIN-RELATED"/>
    <property type="match status" value="1"/>
</dbReference>
<reference evidence="4" key="1">
    <citation type="journal article" date="2020" name="Fungal Divers.">
        <title>Resolving the Mortierellaceae phylogeny through synthesis of multi-gene phylogenetics and phylogenomics.</title>
        <authorList>
            <person name="Vandepol N."/>
            <person name="Liber J."/>
            <person name="Desiro A."/>
            <person name="Na H."/>
            <person name="Kennedy M."/>
            <person name="Barry K."/>
            <person name="Grigoriev I.V."/>
            <person name="Miller A.N."/>
            <person name="O'Donnell K."/>
            <person name="Stajich J.E."/>
            <person name="Bonito G."/>
        </authorList>
    </citation>
    <scope>NUCLEOTIDE SEQUENCE</scope>
    <source>
        <strain evidence="4">BC1065</strain>
    </source>
</reference>
<dbReference type="GO" id="GO:0005509">
    <property type="term" value="F:calcium ion binding"/>
    <property type="evidence" value="ECO:0007669"/>
    <property type="project" value="TreeGrafter"/>
</dbReference>
<dbReference type="PROSITE" id="PS51797">
    <property type="entry name" value="TCTP_3"/>
    <property type="match status" value="1"/>
</dbReference>
<evidence type="ECO:0000259" key="3">
    <source>
        <dbReference type="PROSITE" id="PS51797"/>
    </source>
</evidence>
<sequence>MMEGEDGQDNQVPNVVHFFHLQKTSYDKKSYSTYLSGYTKAIEAKLKETNPGRVEGFKRGAVALGKKVLSNFKDFEFYLGESKNGDAMVVLLNYRSDGTTPYLTAFKDGLK</sequence>
<dbReference type="Pfam" id="PF00838">
    <property type="entry name" value="TCTP"/>
    <property type="match status" value="1"/>
</dbReference>
<evidence type="ECO:0000256" key="2">
    <source>
        <dbReference type="PROSITE-ProRule" id="PRU01133"/>
    </source>
</evidence>
<dbReference type="Gene3D" id="2.170.150.10">
    <property type="entry name" value="Metal Binding Protein, Guanine Nucleotide Exchange Factor, Chain A"/>
    <property type="match status" value="1"/>
</dbReference>
<comment type="similarity">
    <text evidence="2">Belongs to the TCTP family.</text>
</comment>
<dbReference type="PANTHER" id="PTHR11991:SF0">
    <property type="entry name" value="TRANSLATIONALLY-CONTROLLED TUMOR PROTEIN"/>
    <property type="match status" value="1"/>
</dbReference>
<evidence type="ECO:0000256" key="1">
    <source>
        <dbReference type="ARBA" id="ARBA00014759"/>
    </source>
</evidence>
<dbReference type="InterPro" id="IPR034737">
    <property type="entry name" value="TCTP"/>
</dbReference>
<keyword evidence="5" id="KW-1185">Reference proteome</keyword>
<dbReference type="EMBL" id="JAAAJB010001216">
    <property type="protein sequence ID" value="KAG0248599.1"/>
    <property type="molecule type" value="Genomic_DNA"/>
</dbReference>
<dbReference type="AlphaFoldDB" id="A0A9P6PN38"/>
<dbReference type="OrthoDB" id="10248936at2759"/>
<organism evidence="4 5">
    <name type="scientific">Actinomortierella ambigua</name>
    <dbReference type="NCBI Taxonomy" id="1343610"/>
    <lineage>
        <taxon>Eukaryota</taxon>
        <taxon>Fungi</taxon>
        <taxon>Fungi incertae sedis</taxon>
        <taxon>Mucoromycota</taxon>
        <taxon>Mortierellomycotina</taxon>
        <taxon>Mortierellomycetes</taxon>
        <taxon>Mortierellales</taxon>
        <taxon>Mortierellaceae</taxon>
        <taxon>Actinomortierella</taxon>
    </lineage>
</organism>
<evidence type="ECO:0000313" key="5">
    <source>
        <dbReference type="Proteomes" id="UP000807716"/>
    </source>
</evidence>
<dbReference type="SUPFAM" id="SSF51316">
    <property type="entry name" value="Mss4-like"/>
    <property type="match status" value="1"/>
</dbReference>
<gene>
    <name evidence="4" type="ORF">DFQ27_000791</name>
</gene>